<evidence type="ECO:0000313" key="3">
    <source>
        <dbReference type="EMBL" id="CAP57847.1"/>
    </source>
</evidence>
<feature type="transmembrane region" description="Helical" evidence="1">
    <location>
        <begin position="101"/>
        <end position="125"/>
    </location>
</feature>
<feature type="chain" id="PRO_5002739327" evidence="2">
    <location>
        <begin position="29"/>
        <end position="337"/>
    </location>
</feature>
<proteinExistence type="predicted"/>
<feature type="transmembrane region" description="Helical" evidence="1">
    <location>
        <begin position="183"/>
        <end position="202"/>
    </location>
</feature>
<keyword evidence="1" id="KW-0812">Transmembrane</keyword>
<dbReference type="EMBL" id="AM889287">
    <property type="protein sequence ID" value="CAP57847.1"/>
    <property type="molecule type" value="Genomic_DNA"/>
</dbReference>
<accession>A9HT02</accession>
<evidence type="ECO:0000313" key="4">
    <source>
        <dbReference type="Proteomes" id="UP000001176"/>
    </source>
</evidence>
<sequence length="337" mass="35949">MTMKAQRFAWVFVAVSVASIGLAGHAHASVTADQLSTPGFFSTAMLTAINGIEARVNSILGSSYNITSSSTYTAWAYSLLLGAWLMKLIENVSKTAVFNAPYAEIISTLILGIIAQALFATYGGWTWTIVDAGQYLGLLVQKQAMGGDGLMEPASYIMKVWANFQFQDQSIWNLGVTDMVCNLMLLFFQVILSGAALFCCMWPTLVGAVAILTGPVCFMFVFHESLSFIFNGWIRMLFWAAFFGFISRICLVVICIVLASAFGYNLGAAPGGSIVALDSDNTLAFIMLGAMSIVSLALLFFSGVLTSMLTGSANLDATKMIANGAKAAGTAALSVFL</sequence>
<dbReference type="Proteomes" id="UP000001176">
    <property type="component" value="Plasmid pGDIPal5I"/>
</dbReference>
<name>A9HT02_GLUDA</name>
<feature type="transmembrane region" description="Helical" evidence="1">
    <location>
        <begin position="209"/>
        <end position="230"/>
    </location>
</feature>
<feature type="signal peptide" evidence="2">
    <location>
        <begin position="1"/>
        <end position="28"/>
    </location>
</feature>
<keyword evidence="3" id="KW-0614">Plasmid</keyword>
<keyword evidence="2" id="KW-0732">Signal</keyword>
<protein>
    <submittedName>
        <fullName evidence="3">Putative membrane protein</fullName>
    </submittedName>
</protein>
<feature type="transmembrane region" description="Helical" evidence="1">
    <location>
        <begin position="236"/>
        <end position="262"/>
    </location>
</feature>
<keyword evidence="1" id="KW-1133">Transmembrane helix</keyword>
<feature type="transmembrane region" description="Helical" evidence="1">
    <location>
        <begin position="283"/>
        <end position="305"/>
    </location>
</feature>
<keyword evidence="4" id="KW-1185">Reference proteome</keyword>
<evidence type="ECO:0000256" key="1">
    <source>
        <dbReference type="SAM" id="Phobius"/>
    </source>
</evidence>
<keyword evidence="1" id="KW-0472">Membrane</keyword>
<geneLocation type="plasmid" evidence="3 4">
    <name>pGDIPal5I</name>
</geneLocation>
<evidence type="ECO:0000256" key="2">
    <source>
        <dbReference type="SAM" id="SignalP"/>
    </source>
</evidence>
<organism evidence="3 4">
    <name type="scientific">Gluconacetobacter diazotrophicus (strain ATCC 49037 / DSM 5601 / CCUG 37298 / CIP 103539 / LMG 7603 / PAl5)</name>
    <dbReference type="NCBI Taxonomy" id="272568"/>
    <lineage>
        <taxon>Bacteria</taxon>
        <taxon>Pseudomonadati</taxon>
        <taxon>Pseudomonadota</taxon>
        <taxon>Alphaproteobacteria</taxon>
        <taxon>Acetobacterales</taxon>
        <taxon>Acetobacteraceae</taxon>
        <taxon>Gluconacetobacter</taxon>
    </lineage>
</organism>
<reference evidence="4" key="1">
    <citation type="journal article" date="2009" name="BMC Genomics">
        <title>Complete genome sequence of the sugarcane nitrogen-fixing endophyte Gluconacetobacter diazotrophicus Pal5.</title>
        <authorList>
            <person name="Bertalan M."/>
            <person name="Albano R."/>
            <person name="Padua V."/>
            <person name="Rouws L."/>
            <person name="Rojas C."/>
            <person name="Hemerly A."/>
            <person name="Teixeira K."/>
            <person name="Schwab S."/>
            <person name="Araujo J."/>
            <person name="Oliveira A."/>
            <person name="Franca L."/>
            <person name="Magalhaes V."/>
            <person name="Alqueres S."/>
            <person name="Cardoso A."/>
            <person name="Almeida W."/>
            <person name="Loureiro M.M."/>
            <person name="Nogueira E."/>
            <person name="Cidade D."/>
            <person name="Oliveira D."/>
            <person name="Simao T."/>
            <person name="Macedo J."/>
            <person name="Valadao A."/>
            <person name="Dreschsel M."/>
            <person name="Freitas F."/>
            <person name="Vidal M."/>
            <person name="Guedes H."/>
            <person name="Rodrigues E."/>
            <person name="Meneses C."/>
            <person name="Brioso P."/>
            <person name="Pozzer L."/>
            <person name="Figueiredo D."/>
            <person name="Montano H."/>
            <person name="Junior J."/>
            <person name="Filho G."/>
            <person name="Flores V."/>
            <person name="Ferreira B."/>
            <person name="Branco A."/>
            <person name="Gonzalez P."/>
            <person name="Guillobel H."/>
            <person name="Lemos M."/>
            <person name="Seibel L."/>
            <person name="Macedo J."/>
            <person name="Alves-Ferreira M."/>
            <person name="Sachetto-Martins G."/>
            <person name="Coelho A."/>
            <person name="Santos E."/>
            <person name="Amaral G."/>
            <person name="Neves A."/>
            <person name="Pacheco A.B."/>
            <person name="Carvalho D."/>
            <person name="Lery L."/>
            <person name="Bisch P."/>
            <person name="Rossle S.C."/>
            <person name="Urmenyi T."/>
            <person name="Kruger W.V."/>
            <person name="Martins O."/>
            <person name="Baldani J.I."/>
            <person name="Ferreira P.C."/>
        </authorList>
    </citation>
    <scope>NUCLEOTIDE SEQUENCE [LARGE SCALE GENOMIC DNA]</scope>
    <source>
        <strain evidence="4">ATCC 49037 / DSM 5601 / CCUG 37298 / CIP 103539 / LMG 7603 / PAl5</strain>
        <plasmid evidence="4">pGDIPal5I</plasmid>
    </source>
</reference>
<dbReference type="KEGG" id="gdi:GDI3883"/>
<gene>
    <name evidence="3" type="ordered locus">GDI3883</name>
</gene>
<dbReference type="AlphaFoldDB" id="A9HT02"/>